<dbReference type="PANTHER" id="PTHR43386">
    <property type="entry name" value="OLIGOPEPTIDE TRANSPORT SYSTEM PERMEASE PROTEIN APPC"/>
    <property type="match status" value="1"/>
</dbReference>
<dbReference type="InterPro" id="IPR000515">
    <property type="entry name" value="MetI-like"/>
</dbReference>
<dbReference type="InterPro" id="IPR035906">
    <property type="entry name" value="MetI-like_sf"/>
</dbReference>
<gene>
    <name evidence="11" type="ORF">CHU95_09910</name>
</gene>
<evidence type="ECO:0000256" key="9">
    <source>
        <dbReference type="RuleBase" id="RU363032"/>
    </source>
</evidence>
<evidence type="ECO:0000256" key="2">
    <source>
        <dbReference type="ARBA" id="ARBA00022448"/>
    </source>
</evidence>
<dbReference type="RefSeq" id="WP_094456172.1">
    <property type="nucleotide sequence ID" value="NZ_NOXU01000027.1"/>
</dbReference>
<dbReference type="Gene3D" id="1.10.3720.10">
    <property type="entry name" value="MetI-like"/>
    <property type="match status" value="1"/>
</dbReference>
<evidence type="ECO:0000313" key="11">
    <source>
        <dbReference type="EMBL" id="OYQ34889.1"/>
    </source>
</evidence>
<dbReference type="AlphaFoldDB" id="A0A255Z0E0"/>
<evidence type="ECO:0000256" key="7">
    <source>
        <dbReference type="ARBA" id="ARBA00022989"/>
    </source>
</evidence>
<feature type="domain" description="ABC transmembrane type-1" evidence="10">
    <location>
        <begin position="73"/>
        <end position="265"/>
    </location>
</feature>
<keyword evidence="4 9" id="KW-0812">Transmembrane</keyword>
<comment type="similarity">
    <text evidence="9">Belongs to the binding-protein-dependent transport system permease family.</text>
</comment>
<feature type="transmembrane region" description="Helical" evidence="9">
    <location>
        <begin position="138"/>
        <end position="156"/>
    </location>
</feature>
<evidence type="ECO:0000256" key="8">
    <source>
        <dbReference type="ARBA" id="ARBA00023136"/>
    </source>
</evidence>
<dbReference type="InterPro" id="IPR050366">
    <property type="entry name" value="BP-dependent_transpt_permease"/>
</dbReference>
<keyword evidence="5" id="KW-0571">Peptide transport</keyword>
<protein>
    <submittedName>
        <fullName evidence="11">Peptide ABC transporter permease</fullName>
    </submittedName>
</protein>
<keyword evidence="3" id="KW-1003">Cell membrane</keyword>
<comment type="subcellular location">
    <subcellularLocation>
        <location evidence="1 9">Cell membrane</location>
        <topology evidence="1 9">Multi-pass membrane protein</topology>
    </subcellularLocation>
</comment>
<name>A0A255Z0E0_9PROT</name>
<keyword evidence="6" id="KW-0653">Protein transport</keyword>
<keyword evidence="8 9" id="KW-0472">Membrane</keyword>
<reference evidence="11 12" key="1">
    <citation type="submission" date="2017-07" db="EMBL/GenBank/DDBJ databases">
        <title>Niveispirillum cyanobacteriorum sp. nov., isolated from cyanobacterial aggregates in a eutrophic lake.</title>
        <authorList>
            <person name="Cai H."/>
        </authorList>
    </citation>
    <scope>NUCLEOTIDE SEQUENCE [LARGE SCALE GENOMIC DNA]</scope>
    <source>
        <strain evidence="12">TH1-14</strain>
    </source>
</reference>
<evidence type="ECO:0000313" key="12">
    <source>
        <dbReference type="Proteomes" id="UP000216998"/>
    </source>
</evidence>
<dbReference type="GO" id="GO:0005886">
    <property type="term" value="C:plasma membrane"/>
    <property type="evidence" value="ECO:0007669"/>
    <property type="project" value="UniProtKB-SubCell"/>
</dbReference>
<dbReference type="PANTHER" id="PTHR43386:SF1">
    <property type="entry name" value="D,D-DIPEPTIDE TRANSPORT SYSTEM PERMEASE PROTEIN DDPC-RELATED"/>
    <property type="match status" value="1"/>
</dbReference>
<dbReference type="EMBL" id="NOXU01000027">
    <property type="protein sequence ID" value="OYQ34889.1"/>
    <property type="molecule type" value="Genomic_DNA"/>
</dbReference>
<dbReference type="Pfam" id="PF00528">
    <property type="entry name" value="BPD_transp_1"/>
    <property type="match status" value="1"/>
</dbReference>
<keyword evidence="7 9" id="KW-1133">Transmembrane helix</keyword>
<evidence type="ECO:0000256" key="3">
    <source>
        <dbReference type="ARBA" id="ARBA00022475"/>
    </source>
</evidence>
<feature type="transmembrane region" description="Helical" evidence="9">
    <location>
        <begin position="247"/>
        <end position="268"/>
    </location>
</feature>
<dbReference type="GO" id="GO:0071916">
    <property type="term" value="F:dipeptide transmembrane transporter activity"/>
    <property type="evidence" value="ECO:0007669"/>
    <property type="project" value="TreeGrafter"/>
</dbReference>
<dbReference type="SUPFAM" id="SSF161098">
    <property type="entry name" value="MetI-like"/>
    <property type="match status" value="1"/>
</dbReference>
<dbReference type="OrthoDB" id="9805884at2"/>
<feature type="transmembrane region" description="Helical" evidence="9">
    <location>
        <begin position="77"/>
        <end position="101"/>
    </location>
</feature>
<keyword evidence="2 9" id="KW-0813">Transport</keyword>
<dbReference type="CDD" id="cd06261">
    <property type="entry name" value="TM_PBP2"/>
    <property type="match status" value="1"/>
</dbReference>
<dbReference type="InterPro" id="IPR025966">
    <property type="entry name" value="OppC_N"/>
</dbReference>
<dbReference type="Pfam" id="PF12911">
    <property type="entry name" value="OppC_N"/>
    <property type="match status" value="1"/>
</dbReference>
<organism evidence="11 12">
    <name type="scientific">Niveispirillum lacus</name>
    <dbReference type="NCBI Taxonomy" id="1981099"/>
    <lineage>
        <taxon>Bacteria</taxon>
        <taxon>Pseudomonadati</taxon>
        <taxon>Pseudomonadota</taxon>
        <taxon>Alphaproteobacteria</taxon>
        <taxon>Rhodospirillales</taxon>
        <taxon>Azospirillaceae</taxon>
        <taxon>Niveispirillum</taxon>
    </lineage>
</organism>
<evidence type="ECO:0000256" key="1">
    <source>
        <dbReference type="ARBA" id="ARBA00004651"/>
    </source>
</evidence>
<dbReference type="PROSITE" id="PS50928">
    <property type="entry name" value="ABC_TM1"/>
    <property type="match status" value="1"/>
</dbReference>
<evidence type="ECO:0000259" key="10">
    <source>
        <dbReference type="PROSITE" id="PS50928"/>
    </source>
</evidence>
<evidence type="ECO:0000256" key="5">
    <source>
        <dbReference type="ARBA" id="ARBA00022856"/>
    </source>
</evidence>
<keyword evidence="12" id="KW-1185">Reference proteome</keyword>
<accession>A0A255Z0E0</accession>
<feature type="transmembrane region" description="Helical" evidence="9">
    <location>
        <begin position="187"/>
        <end position="208"/>
    </location>
</feature>
<comment type="caution">
    <text evidence="11">The sequence shown here is derived from an EMBL/GenBank/DDBJ whole genome shotgun (WGS) entry which is preliminary data.</text>
</comment>
<evidence type="ECO:0000256" key="4">
    <source>
        <dbReference type="ARBA" id="ARBA00022692"/>
    </source>
</evidence>
<dbReference type="Proteomes" id="UP000216998">
    <property type="component" value="Unassembled WGS sequence"/>
</dbReference>
<dbReference type="GO" id="GO:0015031">
    <property type="term" value="P:protein transport"/>
    <property type="evidence" value="ECO:0007669"/>
    <property type="project" value="UniProtKB-KW"/>
</dbReference>
<sequence length="300" mass="31895">MRGLFNILLANRKAAIGAAIVAFFFLIALAAPLVAPFDINQRVASPHEAPSAEHVMGATRMGRDVLSQTIHGTQTSLIVGFAAGLLVTVLGTAIGVTAGYFGGKVDEVLNLFTNISLVIPNLPLMLVLAAFIGQTGPFVIALIIGLTSWGWGARVTRAQTLSLRQRDYILAAEMLGEPAWRIITFELLPNLISIIGFNFIGSVLYAVITEATLEFLGLGDPMVVSWGTMLYHAQSTSALQVGAWWEMAAPCLALVLFGSGLSLINFAVDEIANPRLRTVRVPAKVLAALTNRAANQGGRA</sequence>
<evidence type="ECO:0000256" key="6">
    <source>
        <dbReference type="ARBA" id="ARBA00022927"/>
    </source>
</evidence>
<proteinExistence type="inferred from homology"/>